<gene>
    <name evidence="2" type="ORF">OFY01_18605</name>
</gene>
<dbReference type="EMBL" id="JAPHNL010000233">
    <property type="protein sequence ID" value="MCX3061737.1"/>
    <property type="molecule type" value="Genomic_DNA"/>
</dbReference>
<evidence type="ECO:0000256" key="1">
    <source>
        <dbReference type="SAM" id="MobiDB-lite"/>
    </source>
</evidence>
<evidence type="ECO:0000313" key="3">
    <source>
        <dbReference type="Proteomes" id="UP001163064"/>
    </source>
</evidence>
<organism evidence="2 3">
    <name type="scientific">Streptomyces beihaiensis</name>
    <dbReference type="NCBI Taxonomy" id="2984495"/>
    <lineage>
        <taxon>Bacteria</taxon>
        <taxon>Bacillati</taxon>
        <taxon>Actinomycetota</taxon>
        <taxon>Actinomycetes</taxon>
        <taxon>Kitasatosporales</taxon>
        <taxon>Streptomycetaceae</taxon>
        <taxon>Streptomyces</taxon>
    </lineage>
</organism>
<proteinExistence type="predicted"/>
<dbReference type="RefSeq" id="WP_266601319.1">
    <property type="nucleotide sequence ID" value="NZ_JAPHNL010000233.1"/>
</dbReference>
<comment type="caution">
    <text evidence="2">The sequence shown here is derived from an EMBL/GenBank/DDBJ whole genome shotgun (WGS) entry which is preliminary data.</text>
</comment>
<sequence>MGPQGRVLGLPLTTVLDMVHEATPVHGSGRFPFYCDAELAERTAGWAAQGIARVQMKVGIARVKTKAGRDPEADAHRGRVVRDAAGPDFQVS</sequence>
<name>A0ABT3TZD0_9ACTN</name>
<dbReference type="InterPro" id="IPR036849">
    <property type="entry name" value="Enolase-like_C_sf"/>
</dbReference>
<dbReference type="SUPFAM" id="SSF51604">
    <property type="entry name" value="Enolase C-terminal domain-like"/>
    <property type="match status" value="1"/>
</dbReference>
<reference evidence="2" key="1">
    <citation type="submission" date="2022-10" db="EMBL/GenBank/DDBJ databases">
        <title>Streptomyces beihaiensis sp. nov., a chitin degrading actinobacterium, isolated from shrimp pond soil.</title>
        <authorList>
            <person name="Xie J."/>
            <person name="Shen N."/>
        </authorList>
    </citation>
    <scope>NUCLEOTIDE SEQUENCE</scope>
    <source>
        <strain evidence="2">GXMU-J5</strain>
    </source>
</reference>
<feature type="compositionally biased region" description="Basic and acidic residues" evidence="1">
    <location>
        <begin position="67"/>
        <end position="82"/>
    </location>
</feature>
<dbReference type="Proteomes" id="UP001163064">
    <property type="component" value="Unassembled WGS sequence"/>
</dbReference>
<accession>A0ABT3TZD0</accession>
<dbReference type="Gene3D" id="3.20.20.120">
    <property type="entry name" value="Enolase-like C-terminal domain"/>
    <property type="match status" value="1"/>
</dbReference>
<evidence type="ECO:0000313" key="2">
    <source>
        <dbReference type="EMBL" id="MCX3061737.1"/>
    </source>
</evidence>
<keyword evidence="3" id="KW-1185">Reference proteome</keyword>
<feature type="region of interest" description="Disordered" evidence="1">
    <location>
        <begin position="64"/>
        <end position="92"/>
    </location>
</feature>
<protein>
    <submittedName>
        <fullName evidence="2">Uncharacterized protein</fullName>
    </submittedName>
</protein>